<evidence type="ECO:0000313" key="2">
    <source>
        <dbReference type="WBParaSite" id="SVE_0173600.1"/>
    </source>
</evidence>
<keyword evidence="1" id="KW-1185">Reference proteome</keyword>
<proteinExistence type="predicted"/>
<reference evidence="2" key="2">
    <citation type="submission" date="2015-08" db="UniProtKB">
        <authorList>
            <consortium name="WormBaseParasite"/>
        </authorList>
    </citation>
    <scope>IDENTIFICATION</scope>
</reference>
<name>A0A0K0EYX7_STRVS</name>
<evidence type="ECO:0000313" key="1">
    <source>
        <dbReference type="Proteomes" id="UP000035680"/>
    </source>
</evidence>
<protein>
    <submittedName>
        <fullName evidence="2">RNA methyltransferase</fullName>
    </submittedName>
</protein>
<dbReference type="Proteomes" id="UP000035680">
    <property type="component" value="Unassembled WGS sequence"/>
</dbReference>
<dbReference type="WBParaSite" id="SVE_0173600.1">
    <property type="protein sequence ID" value="SVE_0173600.1"/>
    <property type="gene ID" value="SVE_0173600"/>
</dbReference>
<accession>A0A0K0EYX7</accession>
<sequence>MKESIVDEIMRQLSKKKDATIHLDCNDDNLFSCTNDYFLVLFKISMKYGIKITMDEITLLLLKKLDISNILKYLNYPIEQCVTHCIGKIDILNYKTNDCIRKMRCYENLKKITLMFKYISRDYFLNKDDFEIIISLKNHKKVEEFELIVFTRPCKGINKTIEILHKNIKCLIQLIRNSVKKLLLCGIPKLNHDITRTIERYMPNIEVLSLDDISFEERNCLSLFKKLKVVTISTFFPIEIPDNVNLFIIYTNQSTKNDTDQELIEEYSKKFSKRLVVGNIKNIFLTTSIILNIIDI</sequence>
<reference evidence="1" key="1">
    <citation type="submission" date="2014-07" db="EMBL/GenBank/DDBJ databases">
        <authorList>
            <person name="Martin A.A"/>
            <person name="De Silva N."/>
        </authorList>
    </citation>
    <scope>NUCLEOTIDE SEQUENCE</scope>
</reference>
<dbReference type="AlphaFoldDB" id="A0A0K0EYX7"/>
<organism evidence="1 2">
    <name type="scientific">Strongyloides venezuelensis</name>
    <name type="common">Threadworm</name>
    <dbReference type="NCBI Taxonomy" id="75913"/>
    <lineage>
        <taxon>Eukaryota</taxon>
        <taxon>Metazoa</taxon>
        <taxon>Ecdysozoa</taxon>
        <taxon>Nematoda</taxon>
        <taxon>Chromadorea</taxon>
        <taxon>Rhabditida</taxon>
        <taxon>Tylenchina</taxon>
        <taxon>Panagrolaimomorpha</taxon>
        <taxon>Strongyloidoidea</taxon>
        <taxon>Strongyloididae</taxon>
        <taxon>Strongyloides</taxon>
    </lineage>
</organism>